<gene>
    <name evidence="8" type="ORF">F7D95_07470</name>
</gene>
<evidence type="ECO:0000259" key="6">
    <source>
        <dbReference type="Pfam" id="PF07980"/>
    </source>
</evidence>
<accession>A0AA90UF81</accession>
<comment type="caution">
    <text evidence="8">The sequence shown here is derived from an EMBL/GenBank/DDBJ whole genome shotgun (WGS) entry which is preliminary data.</text>
</comment>
<dbReference type="Pfam" id="PF07980">
    <property type="entry name" value="SusD_RagB"/>
    <property type="match status" value="1"/>
</dbReference>
<dbReference type="PROSITE" id="PS51257">
    <property type="entry name" value="PROKAR_LIPOPROTEIN"/>
    <property type="match status" value="1"/>
</dbReference>
<dbReference type="EMBL" id="VZCW01000201">
    <property type="protein sequence ID" value="MQN12660.1"/>
    <property type="molecule type" value="Genomic_DNA"/>
</dbReference>
<sequence length="516" mass="58456">MKLKYHFLSGLILACGLGLSSCNDSFLERNPKDQLSDVSFWKTADDANKYATGIYLYLIEPENHTIMTDCYTDNAIPVHVGAEQGVLSAGTAVSSNPHFLQLWQAAYETIRRCQIFYEHIGEVSMNEKAKAQLTAEVQFLEAFAYHNLWKYMGGVPILDHPLQLNEPLPARSSAEETYEYVVKLLDKAAPNLPVIRTAADHGKASAGACYALKARMAFYNHKYDVAEAAAEQVMQSGKFGLYPNYGDLFQPVAETCNEILFDREYVENPKNGSEGSVIGLFFSPCDFGGWEALSPTQDMVDAYPCTDGKSIAESPLYNPAKPFENRDPRLAYSIFWPGTTCGPMTFNNKYMGDGSHTRTGYCMRKYINPDNYGIQNYDWTNFIYIRYAEVLLTYAEARNENLSAPDVKVYDAVNQIRQRVNLPGLKEGLSKDQMRDAIRLERRLELAFEGIHLFDTRSYRTTEKDVTKPVYGIDPDGKKILIETRKFNPNRDYLWAIPLKEIDLSQGVLKQNPEWD</sequence>
<protein>
    <submittedName>
        <fullName evidence="8">RagB/SusD family nutrient uptake outer membrane protein</fullName>
    </submittedName>
</protein>
<dbReference type="InterPro" id="IPR033985">
    <property type="entry name" value="SusD-like_N"/>
</dbReference>
<comment type="similarity">
    <text evidence="2">Belongs to the SusD family.</text>
</comment>
<feature type="domain" description="RagB/SusD" evidence="6">
    <location>
        <begin position="257"/>
        <end position="515"/>
    </location>
</feature>
<evidence type="ECO:0000259" key="7">
    <source>
        <dbReference type="Pfam" id="PF14322"/>
    </source>
</evidence>
<keyword evidence="5" id="KW-0998">Cell outer membrane</keyword>
<evidence type="ECO:0000256" key="3">
    <source>
        <dbReference type="ARBA" id="ARBA00022729"/>
    </source>
</evidence>
<evidence type="ECO:0000313" key="9">
    <source>
        <dbReference type="Proteomes" id="UP000442105"/>
    </source>
</evidence>
<proteinExistence type="inferred from homology"/>
<keyword evidence="4" id="KW-0472">Membrane</keyword>
<comment type="subcellular location">
    <subcellularLocation>
        <location evidence="1">Cell outer membrane</location>
    </subcellularLocation>
</comment>
<dbReference type="Gene3D" id="1.25.40.390">
    <property type="match status" value="1"/>
</dbReference>
<evidence type="ECO:0000313" key="8">
    <source>
        <dbReference type="EMBL" id="MQN12660.1"/>
    </source>
</evidence>
<dbReference type="InterPro" id="IPR012944">
    <property type="entry name" value="SusD_RagB_dom"/>
</dbReference>
<dbReference type="GO" id="GO:0009279">
    <property type="term" value="C:cell outer membrane"/>
    <property type="evidence" value="ECO:0007669"/>
    <property type="project" value="UniProtKB-SubCell"/>
</dbReference>
<dbReference type="AlphaFoldDB" id="A0AA90UF81"/>
<evidence type="ECO:0000256" key="5">
    <source>
        <dbReference type="ARBA" id="ARBA00023237"/>
    </source>
</evidence>
<dbReference type="Pfam" id="PF14322">
    <property type="entry name" value="SusD-like_3"/>
    <property type="match status" value="1"/>
</dbReference>
<organism evidence="8 9">
    <name type="scientific">Segatella copri</name>
    <dbReference type="NCBI Taxonomy" id="165179"/>
    <lineage>
        <taxon>Bacteria</taxon>
        <taxon>Pseudomonadati</taxon>
        <taxon>Bacteroidota</taxon>
        <taxon>Bacteroidia</taxon>
        <taxon>Bacteroidales</taxon>
        <taxon>Prevotellaceae</taxon>
        <taxon>Segatella</taxon>
    </lineage>
</organism>
<feature type="domain" description="SusD-like N-terminal" evidence="7">
    <location>
        <begin position="60"/>
        <end position="216"/>
    </location>
</feature>
<dbReference type="SUPFAM" id="SSF48452">
    <property type="entry name" value="TPR-like"/>
    <property type="match status" value="1"/>
</dbReference>
<evidence type="ECO:0000256" key="2">
    <source>
        <dbReference type="ARBA" id="ARBA00006275"/>
    </source>
</evidence>
<dbReference type="RefSeq" id="WP_153128471.1">
    <property type="nucleotide sequence ID" value="NZ_VZCW01000201.1"/>
</dbReference>
<dbReference type="Proteomes" id="UP000442105">
    <property type="component" value="Unassembled WGS sequence"/>
</dbReference>
<keyword evidence="3" id="KW-0732">Signal</keyword>
<dbReference type="CDD" id="cd08977">
    <property type="entry name" value="SusD"/>
    <property type="match status" value="1"/>
</dbReference>
<evidence type="ECO:0000256" key="4">
    <source>
        <dbReference type="ARBA" id="ARBA00023136"/>
    </source>
</evidence>
<name>A0AA90UF81_9BACT</name>
<dbReference type="InterPro" id="IPR011990">
    <property type="entry name" value="TPR-like_helical_dom_sf"/>
</dbReference>
<evidence type="ECO:0000256" key="1">
    <source>
        <dbReference type="ARBA" id="ARBA00004442"/>
    </source>
</evidence>
<reference evidence="9" key="1">
    <citation type="submission" date="2019-09" db="EMBL/GenBank/DDBJ databases">
        <title>Distinct polysaccharide growth profiles of human intestinal Prevotella copri isolates.</title>
        <authorList>
            <person name="Fehlner-Peach H."/>
            <person name="Magnabosco C."/>
            <person name="Raghavan V."/>
            <person name="Scher J.U."/>
            <person name="Tett A."/>
            <person name="Cox L.M."/>
            <person name="Gottsegen C."/>
            <person name="Watters A."/>
            <person name="Wiltshire- Gordon J.D."/>
            <person name="Segata N."/>
            <person name="Bonneau R."/>
            <person name="Littman D.R."/>
        </authorList>
    </citation>
    <scope>NUCLEOTIDE SEQUENCE [LARGE SCALE GENOMIC DNA]</scope>
    <source>
        <strain evidence="9">iAQ1179</strain>
    </source>
</reference>